<reference evidence="1 2" key="1">
    <citation type="submission" date="2012-04" db="EMBL/GenBank/DDBJ databases">
        <title>The Genome Sequence of Bartonella quintana JK 68.</title>
        <authorList>
            <consortium name="The Broad Institute Genome Sequencing Platform"/>
            <consortium name="The Broad Institute Genome Sequencing Center for Infectious Disease"/>
            <person name="Feldgarden M."/>
            <person name="Kirby J."/>
            <person name="Kosoy M."/>
            <person name="Birtles R."/>
            <person name="Probert W.S."/>
            <person name="Chiaraviglio L."/>
            <person name="Walker B."/>
            <person name="Young S.K."/>
            <person name="Zeng Q."/>
            <person name="Gargeya S."/>
            <person name="Fitzgerald M."/>
            <person name="Haas B."/>
            <person name="Abouelleil A."/>
            <person name="Alvarado L."/>
            <person name="Arachchi H.M."/>
            <person name="Berlin A.M."/>
            <person name="Chapman S.B."/>
            <person name="Goldberg J."/>
            <person name="Griggs A."/>
            <person name="Gujja S."/>
            <person name="Hansen M."/>
            <person name="Howarth C."/>
            <person name="Imamovic A."/>
            <person name="Larimer J."/>
            <person name="McCowen C."/>
            <person name="Montmayeur A."/>
            <person name="Murphy C."/>
            <person name="Neiman D."/>
            <person name="Pearson M."/>
            <person name="Priest M."/>
            <person name="Roberts A."/>
            <person name="Saif S."/>
            <person name="Shea T."/>
            <person name="Sisk P."/>
            <person name="Sykes S."/>
            <person name="Wortman J."/>
            <person name="Nusbaum C."/>
            <person name="Birren B."/>
        </authorList>
    </citation>
    <scope>NUCLEOTIDE SEQUENCE [LARGE SCALE GENOMIC DNA]</scope>
    <source>
        <strain evidence="1 2">JK 68</strain>
    </source>
</reference>
<proteinExistence type="predicted"/>
<dbReference type="Proteomes" id="UP000027143">
    <property type="component" value="Unassembled WGS sequence"/>
</dbReference>
<dbReference type="EMBL" id="AHPD01000022">
    <property type="protein sequence ID" value="KEC64630.1"/>
    <property type="molecule type" value="Genomic_DNA"/>
</dbReference>
<protein>
    <submittedName>
        <fullName evidence="1">Uncharacterized protein</fullName>
    </submittedName>
</protein>
<comment type="caution">
    <text evidence="1">The sequence shown here is derived from an EMBL/GenBank/DDBJ whole genome shotgun (WGS) entry which is preliminary data.</text>
</comment>
<dbReference type="CDD" id="cd11586">
    <property type="entry name" value="VbhA_like"/>
    <property type="match status" value="1"/>
</dbReference>
<sequence>MKTTRTGHFTTFMLEELQKHRETIDKAISIHALEGRTLRFKMLEISKEYAKGDFSPEEFNHLINHPPY</sequence>
<keyword evidence="2" id="KW-1185">Reference proteome</keyword>
<evidence type="ECO:0000313" key="1">
    <source>
        <dbReference type="EMBL" id="KEC64630.1"/>
    </source>
</evidence>
<accession>A0ABR4SNK5</accession>
<dbReference type="RefSeq" id="WP_034450087.1">
    <property type="nucleotide sequence ID" value="NZ_KL446933.1"/>
</dbReference>
<name>A0ABR4SNK5_BARQI</name>
<organism evidence="1 2">
    <name type="scientific">Bartonella quintana JK 68</name>
    <dbReference type="NCBI Taxonomy" id="1134503"/>
    <lineage>
        <taxon>Bacteria</taxon>
        <taxon>Pseudomonadati</taxon>
        <taxon>Pseudomonadota</taxon>
        <taxon>Alphaproteobacteria</taxon>
        <taxon>Hyphomicrobiales</taxon>
        <taxon>Bartonellaceae</taxon>
        <taxon>Bartonella</taxon>
    </lineage>
</organism>
<gene>
    <name evidence="1" type="ORF">O7U_01296</name>
</gene>
<dbReference type="InterPro" id="IPR033788">
    <property type="entry name" value="VbhA-like"/>
</dbReference>
<evidence type="ECO:0000313" key="2">
    <source>
        <dbReference type="Proteomes" id="UP000027143"/>
    </source>
</evidence>